<reference evidence="1" key="1">
    <citation type="journal article" date="2020" name="bioRxiv">
        <title>Comparative genomics of Chlamydomonas.</title>
        <authorList>
            <person name="Craig R.J."/>
            <person name="Hasan A.R."/>
            <person name="Ness R.W."/>
            <person name="Keightley P.D."/>
        </authorList>
    </citation>
    <scope>NUCLEOTIDE SEQUENCE</scope>
    <source>
        <strain evidence="1">SAG 7.73</strain>
    </source>
</reference>
<protein>
    <submittedName>
        <fullName evidence="1">Uncharacterized protein</fullName>
    </submittedName>
</protein>
<comment type="caution">
    <text evidence="1">The sequence shown here is derived from an EMBL/GenBank/DDBJ whole genome shotgun (WGS) entry which is preliminary data.</text>
</comment>
<keyword evidence="2" id="KW-1185">Reference proteome</keyword>
<gene>
    <name evidence="1" type="ORF">HXX76_004761</name>
</gene>
<dbReference type="AlphaFoldDB" id="A0A835T5W3"/>
<evidence type="ECO:0000313" key="2">
    <source>
        <dbReference type="Proteomes" id="UP000650467"/>
    </source>
</evidence>
<name>A0A835T5W3_CHLIN</name>
<dbReference type="OrthoDB" id="513924at2759"/>
<organism evidence="1 2">
    <name type="scientific">Chlamydomonas incerta</name>
    <dbReference type="NCBI Taxonomy" id="51695"/>
    <lineage>
        <taxon>Eukaryota</taxon>
        <taxon>Viridiplantae</taxon>
        <taxon>Chlorophyta</taxon>
        <taxon>core chlorophytes</taxon>
        <taxon>Chlorophyceae</taxon>
        <taxon>CS clade</taxon>
        <taxon>Chlamydomonadales</taxon>
        <taxon>Chlamydomonadaceae</taxon>
        <taxon>Chlamydomonas</taxon>
    </lineage>
</organism>
<proteinExistence type="predicted"/>
<accession>A0A835T5W3</accession>
<dbReference type="EMBL" id="JAEHOC010000008">
    <property type="protein sequence ID" value="KAG2439404.1"/>
    <property type="molecule type" value="Genomic_DNA"/>
</dbReference>
<sequence length="135" mass="14604">MLRVHTTPFSVASRNSRGARPIVAVRQAKAVPVAAQRLSFRCWAASPETPAPGAPAEEFQGLLPEEDVEVPGNYFDAMDPKTKLGKAVRAAVDELNHLNAMELENLQKADALLKKLGLKASIFQAPEGQKAEESQ</sequence>
<dbReference type="Proteomes" id="UP000650467">
    <property type="component" value="Unassembled WGS sequence"/>
</dbReference>
<evidence type="ECO:0000313" key="1">
    <source>
        <dbReference type="EMBL" id="KAG2439404.1"/>
    </source>
</evidence>